<name>A0A2R5GZC7_9STRA</name>
<dbReference type="FunFam" id="3.40.30.10:FF:000011">
    <property type="entry name" value="Peroxiredoxin PRX1"/>
    <property type="match status" value="1"/>
</dbReference>
<dbReference type="InterPro" id="IPR045020">
    <property type="entry name" value="PRX_1cys"/>
</dbReference>
<gene>
    <name evidence="9" type="ORF">FCC1311_096072</name>
</gene>
<dbReference type="GO" id="GO:0008379">
    <property type="term" value="F:thioredoxin peroxidase activity"/>
    <property type="evidence" value="ECO:0007669"/>
    <property type="project" value="TreeGrafter"/>
</dbReference>
<evidence type="ECO:0000256" key="3">
    <source>
        <dbReference type="ARBA" id="ARBA00023002"/>
    </source>
</evidence>
<comment type="caution">
    <text evidence="9">The sequence shown here is derived from an EMBL/GenBank/DDBJ whole genome shotgun (WGS) entry which is preliminary data.</text>
</comment>
<evidence type="ECO:0000256" key="4">
    <source>
        <dbReference type="ARBA" id="ARBA00023284"/>
    </source>
</evidence>
<dbReference type="OrthoDB" id="2996783at2759"/>
<keyword evidence="10" id="KW-1185">Reference proteome</keyword>
<dbReference type="GO" id="GO:0006979">
    <property type="term" value="P:response to oxidative stress"/>
    <property type="evidence" value="ECO:0007669"/>
    <property type="project" value="TreeGrafter"/>
</dbReference>
<dbReference type="InterPro" id="IPR036249">
    <property type="entry name" value="Thioredoxin-like_sf"/>
</dbReference>
<keyword evidence="4 6" id="KW-0676">Redox-active center</keyword>
<evidence type="ECO:0000256" key="1">
    <source>
        <dbReference type="ARBA" id="ARBA00022559"/>
    </source>
</evidence>
<dbReference type="Pfam" id="PF00578">
    <property type="entry name" value="AhpC-TSA"/>
    <property type="match status" value="1"/>
</dbReference>
<dbReference type="InterPro" id="IPR013766">
    <property type="entry name" value="Thioredoxin_domain"/>
</dbReference>
<dbReference type="AlphaFoldDB" id="A0A2R5GZC7"/>
<dbReference type="PANTHER" id="PTHR10681">
    <property type="entry name" value="THIOREDOXIN PEROXIDASE"/>
    <property type="match status" value="1"/>
</dbReference>
<feature type="active site" description="Cysteine sulfenic acid (-SOH) intermediate; for peroxidase activity" evidence="7">
    <location>
        <position position="45"/>
    </location>
</feature>
<protein>
    <submittedName>
        <fullName evidence="9">1-Cys peroxiredoxin</fullName>
    </submittedName>
</protein>
<dbReference type="Gene3D" id="3.40.30.10">
    <property type="entry name" value="Glutaredoxin"/>
    <property type="match status" value="1"/>
</dbReference>
<dbReference type="InterPro" id="IPR024706">
    <property type="entry name" value="Peroxiredoxin_AhpC-typ"/>
</dbReference>
<organism evidence="9 10">
    <name type="scientific">Hondaea fermentalgiana</name>
    <dbReference type="NCBI Taxonomy" id="2315210"/>
    <lineage>
        <taxon>Eukaryota</taxon>
        <taxon>Sar</taxon>
        <taxon>Stramenopiles</taxon>
        <taxon>Bigyra</taxon>
        <taxon>Labyrinthulomycetes</taxon>
        <taxon>Thraustochytrida</taxon>
        <taxon>Thraustochytriidae</taxon>
        <taxon>Hondaea</taxon>
    </lineage>
</organism>
<dbReference type="PIRSF" id="PIRSF000239">
    <property type="entry name" value="AHPC"/>
    <property type="match status" value="1"/>
</dbReference>
<evidence type="ECO:0000313" key="9">
    <source>
        <dbReference type="EMBL" id="GBG33384.1"/>
    </source>
</evidence>
<keyword evidence="3 6" id="KW-0560">Oxidoreductase</keyword>
<evidence type="ECO:0000256" key="6">
    <source>
        <dbReference type="PIRNR" id="PIRNR000239"/>
    </source>
</evidence>
<dbReference type="SUPFAM" id="SSF52833">
    <property type="entry name" value="Thioredoxin-like"/>
    <property type="match status" value="1"/>
</dbReference>
<accession>A0A2R5GZC7</accession>
<dbReference type="PROSITE" id="PS51352">
    <property type="entry name" value="THIOREDOXIN_2"/>
    <property type="match status" value="1"/>
</dbReference>
<reference evidence="9 10" key="1">
    <citation type="submission" date="2017-12" db="EMBL/GenBank/DDBJ databases">
        <title>Sequencing, de novo assembly and annotation of complete genome of a new Thraustochytrid species, strain FCC1311.</title>
        <authorList>
            <person name="Sedici K."/>
            <person name="Godart F."/>
            <person name="Aiese Cigliano R."/>
            <person name="Sanseverino W."/>
            <person name="Barakat M."/>
            <person name="Ortet P."/>
            <person name="Marechal E."/>
            <person name="Cagnac O."/>
            <person name="Amato A."/>
        </authorList>
    </citation>
    <scope>NUCLEOTIDE SEQUENCE [LARGE SCALE GENOMIC DNA]</scope>
</reference>
<evidence type="ECO:0000256" key="7">
    <source>
        <dbReference type="PIRSR" id="PIRSR000239-1"/>
    </source>
</evidence>
<dbReference type="GO" id="GO:0042744">
    <property type="term" value="P:hydrogen peroxide catabolic process"/>
    <property type="evidence" value="ECO:0007669"/>
    <property type="project" value="TreeGrafter"/>
</dbReference>
<comment type="similarity">
    <text evidence="5">Belongs to the peroxiredoxin family. Prx6 subfamily.</text>
</comment>
<dbReference type="EMBL" id="BEYU01000154">
    <property type="protein sequence ID" value="GBG33384.1"/>
    <property type="molecule type" value="Genomic_DNA"/>
</dbReference>
<dbReference type="InterPro" id="IPR050217">
    <property type="entry name" value="Peroxiredoxin"/>
</dbReference>
<evidence type="ECO:0000256" key="5">
    <source>
        <dbReference type="ARBA" id="ARBA00025719"/>
    </source>
</evidence>
<evidence type="ECO:0000256" key="2">
    <source>
        <dbReference type="ARBA" id="ARBA00022862"/>
    </source>
</evidence>
<dbReference type="InParanoid" id="A0A2R5GZC7"/>
<dbReference type="InterPro" id="IPR000866">
    <property type="entry name" value="AhpC/TSA"/>
</dbReference>
<dbReference type="GO" id="GO:0033554">
    <property type="term" value="P:cellular response to stress"/>
    <property type="evidence" value="ECO:0007669"/>
    <property type="project" value="TreeGrafter"/>
</dbReference>
<feature type="domain" description="Thioredoxin" evidence="8">
    <location>
        <begin position="3"/>
        <end position="157"/>
    </location>
</feature>
<keyword evidence="1 6" id="KW-0575">Peroxidase</keyword>
<dbReference type="Pfam" id="PF10417">
    <property type="entry name" value="1-cysPrx_C"/>
    <property type="match status" value="1"/>
</dbReference>
<dbReference type="GO" id="GO:0045454">
    <property type="term" value="P:cell redox homeostasis"/>
    <property type="evidence" value="ECO:0007669"/>
    <property type="project" value="TreeGrafter"/>
</dbReference>
<dbReference type="GO" id="GO:0005829">
    <property type="term" value="C:cytosol"/>
    <property type="evidence" value="ECO:0007669"/>
    <property type="project" value="TreeGrafter"/>
</dbReference>
<dbReference type="CDD" id="cd03016">
    <property type="entry name" value="PRX_1cys"/>
    <property type="match status" value="1"/>
</dbReference>
<dbReference type="InterPro" id="IPR019479">
    <property type="entry name" value="Peroxiredoxin_C"/>
</dbReference>
<dbReference type="PANTHER" id="PTHR10681:SF121">
    <property type="entry name" value="ALKYL HYDROPEROXIDE REDUCTASE C"/>
    <property type="match status" value="1"/>
</dbReference>
<comment type="function">
    <text evidence="6">Thiol-specific peroxidase that catalyzes the reduction of hydrogen peroxide and organic hydroperoxides to water and alcohols, respectively.</text>
</comment>
<keyword evidence="2 6" id="KW-0049">Antioxidant</keyword>
<evidence type="ECO:0000259" key="8">
    <source>
        <dbReference type="PROSITE" id="PS51352"/>
    </source>
</evidence>
<sequence length="217" mass="24172">MGVFVGEQVPDFTAQTTKGEISLHDYVTGSWCVLFAHPANFTPVCTTEFGMVSKLQDEFEARNCKILGLSRDTVDAHEAWIKEINETQETEVNFPVIADEDGEISQLLGVANARGNIVNRTLYIIDPNRDCQLSIVYPENTGRNFYEVLRTLDSLQLTSYHAVGTPANWAAGEDVVILPDVPEEKAEELFPKGFTTIKPYLRITPMPDLSEGPLSFE</sequence>
<evidence type="ECO:0000313" key="10">
    <source>
        <dbReference type="Proteomes" id="UP000241890"/>
    </source>
</evidence>
<dbReference type="Gene3D" id="3.30.1020.10">
    <property type="entry name" value="Antioxidant, Horf6, Chain A, domain2"/>
    <property type="match status" value="1"/>
</dbReference>
<dbReference type="Proteomes" id="UP000241890">
    <property type="component" value="Unassembled WGS sequence"/>
</dbReference>
<proteinExistence type="inferred from homology"/>
<dbReference type="FunFam" id="3.30.1020.10:FF:000001">
    <property type="entry name" value="1-Cys peroxiredoxin"/>
    <property type="match status" value="1"/>
</dbReference>